<evidence type="ECO:0000313" key="4">
    <source>
        <dbReference type="EMBL" id="ACM33749.1"/>
    </source>
</evidence>
<dbReference type="SUPFAM" id="SSF49764">
    <property type="entry name" value="HSP20-like chaperones"/>
    <property type="match status" value="1"/>
</dbReference>
<name>A0A9J9QA07_ACIET</name>
<dbReference type="InterPro" id="IPR008978">
    <property type="entry name" value="HSP20-like_chaperone"/>
</dbReference>
<evidence type="ECO:0000259" key="3">
    <source>
        <dbReference type="PROSITE" id="PS01031"/>
    </source>
</evidence>
<reference evidence="4 5" key="1">
    <citation type="journal article" date="2010" name="J. Bacteriol.">
        <title>Completed genome sequence of the anaerobic iron-oxidizing bacterium Acidovorax ebreus strain TPSY.</title>
        <authorList>
            <person name="Byrne-Bailey K.G."/>
            <person name="Weber K.A."/>
            <person name="Chair A.H."/>
            <person name="Bose S."/>
            <person name="Knox T."/>
            <person name="Spanbauer T.L."/>
            <person name="Chertkov O."/>
            <person name="Coates J.D."/>
        </authorList>
    </citation>
    <scope>NUCLEOTIDE SEQUENCE [LARGE SCALE GENOMIC DNA]</scope>
    <source>
        <strain evidence="4 5">TPSY</strain>
    </source>
</reference>
<protein>
    <submittedName>
        <fullName evidence="4">CS protein</fullName>
    </submittedName>
</protein>
<organism evidence="4 5">
    <name type="scientific">Acidovorax ebreus (strain TPSY)</name>
    <name type="common">Diaphorobacter sp. (strain TPSY)</name>
    <dbReference type="NCBI Taxonomy" id="535289"/>
    <lineage>
        <taxon>Bacteria</taxon>
        <taxon>Pseudomonadati</taxon>
        <taxon>Pseudomonadota</taxon>
        <taxon>Betaproteobacteria</taxon>
        <taxon>Burkholderiales</taxon>
        <taxon>Comamonadaceae</taxon>
        <taxon>Diaphorobacter</taxon>
    </lineage>
</organism>
<evidence type="ECO:0000256" key="1">
    <source>
        <dbReference type="PROSITE-ProRule" id="PRU00285"/>
    </source>
</evidence>
<evidence type="ECO:0000256" key="2">
    <source>
        <dbReference type="RuleBase" id="RU003616"/>
    </source>
</evidence>
<proteinExistence type="inferred from homology"/>
<dbReference type="KEGG" id="dia:Dtpsy_2311"/>
<dbReference type="Pfam" id="PF00011">
    <property type="entry name" value="HSP20"/>
    <property type="match status" value="1"/>
</dbReference>
<comment type="similarity">
    <text evidence="1 2">Belongs to the small heat shock protein (HSP20) family.</text>
</comment>
<feature type="domain" description="SHSP" evidence="3">
    <location>
        <begin position="36"/>
        <end position="132"/>
    </location>
</feature>
<accession>A0A9J9QA07</accession>
<keyword evidence="5" id="KW-1185">Reference proteome</keyword>
<dbReference type="EMBL" id="CP001392">
    <property type="protein sequence ID" value="ACM33749.1"/>
    <property type="molecule type" value="Genomic_DNA"/>
</dbReference>
<dbReference type="RefSeq" id="WP_015913721.1">
    <property type="nucleotide sequence ID" value="NC_011992.1"/>
</dbReference>
<gene>
    <name evidence="4" type="ordered locus">Dtpsy_2311</name>
</gene>
<evidence type="ECO:0000313" key="5">
    <source>
        <dbReference type="Proteomes" id="UP000000450"/>
    </source>
</evidence>
<dbReference type="InterPro" id="IPR002068">
    <property type="entry name" value="A-crystallin/Hsp20_dom"/>
</dbReference>
<dbReference type="PROSITE" id="PS01031">
    <property type="entry name" value="SHSP"/>
    <property type="match status" value="1"/>
</dbReference>
<sequence>MIFAPVIRHATYVAPRVGDAAVQRFLHHTLTAPAAAPHDARATGVNVQQDDKAITVQLDVPGLSREQLAVTIEGNQVRVASAEGAPRRVQRAWELAQDIDPQASTARLEHGVLTLVLAKKPPQSSAVRLAID</sequence>
<dbReference type="CDD" id="cd00298">
    <property type="entry name" value="ACD_sHsps_p23-like"/>
    <property type="match status" value="1"/>
</dbReference>
<dbReference type="AlphaFoldDB" id="A0A9J9QA07"/>
<dbReference type="Gene3D" id="2.60.40.790">
    <property type="match status" value="1"/>
</dbReference>
<dbReference type="Proteomes" id="UP000000450">
    <property type="component" value="Chromosome"/>
</dbReference>